<proteinExistence type="predicted"/>
<dbReference type="NCBIfam" id="TIGR02001">
    <property type="entry name" value="gcw_chp"/>
    <property type="match status" value="1"/>
</dbReference>
<organism evidence="2 3">
    <name type="scientific">SAR86 cluster bacterium</name>
    <dbReference type="NCBI Taxonomy" id="2030880"/>
    <lineage>
        <taxon>Bacteria</taxon>
        <taxon>Pseudomonadati</taxon>
        <taxon>Pseudomonadota</taxon>
        <taxon>Gammaproteobacteria</taxon>
        <taxon>SAR86 cluster</taxon>
    </lineage>
</organism>
<feature type="signal peptide" evidence="1">
    <location>
        <begin position="1"/>
        <end position="19"/>
    </location>
</feature>
<comment type="caution">
    <text evidence="2">The sequence shown here is derived from an EMBL/GenBank/DDBJ whole genome shotgun (WGS) entry which is preliminary data.</text>
</comment>
<accession>A0A520MAL6</accession>
<evidence type="ECO:0000313" key="3">
    <source>
        <dbReference type="Proteomes" id="UP000318359"/>
    </source>
</evidence>
<evidence type="ECO:0000313" key="2">
    <source>
        <dbReference type="EMBL" id="RZO18272.1"/>
    </source>
</evidence>
<name>A0A520MAL6_9GAMM</name>
<sequence length="206" mass="21847">MNKLLTIILTSFIALPSLAGVSANVSFATDYIWRGMTQTGGDPAISGGFDYANDGGFYAGIWGSNVGFSEDAAGDLGAGSELDFYFGYGFETEAGLVIDISYIDFMYPGATNLDFQEIGVALSYGDFGVGYYSGQDGAPDYMDLSYSMGDFSVSFGDYDTVGTNYALGYGFGCGEYDCALTYSDFSSDSVDLMDEDALVFSVSASF</sequence>
<reference evidence="2 3" key="1">
    <citation type="submission" date="2019-02" db="EMBL/GenBank/DDBJ databases">
        <title>Prokaryotic population dynamics and viral predation in marine succession experiment using metagenomics: the confinement effect.</title>
        <authorList>
            <person name="Haro-Moreno J.M."/>
            <person name="Rodriguez-Valera F."/>
            <person name="Lopez-Perez M."/>
        </authorList>
    </citation>
    <scope>NUCLEOTIDE SEQUENCE [LARGE SCALE GENOMIC DNA]</scope>
    <source>
        <strain evidence="2">MED-G167</strain>
    </source>
</reference>
<dbReference type="AlphaFoldDB" id="A0A520MAL6"/>
<dbReference type="EMBL" id="SHBM01000011">
    <property type="protein sequence ID" value="RZO18272.1"/>
    <property type="molecule type" value="Genomic_DNA"/>
</dbReference>
<protein>
    <recommendedName>
        <fullName evidence="4">Outer membrane protein beta-barrel domain-containing protein</fullName>
    </recommendedName>
</protein>
<evidence type="ECO:0000256" key="1">
    <source>
        <dbReference type="SAM" id="SignalP"/>
    </source>
</evidence>
<evidence type="ECO:0008006" key="4">
    <source>
        <dbReference type="Google" id="ProtNLM"/>
    </source>
</evidence>
<gene>
    <name evidence="2" type="ORF">EVB00_01240</name>
</gene>
<dbReference type="InterPro" id="IPR010239">
    <property type="entry name" value="CHP02001"/>
</dbReference>
<keyword evidence="1" id="KW-0732">Signal</keyword>
<dbReference type="Proteomes" id="UP000318359">
    <property type="component" value="Unassembled WGS sequence"/>
</dbReference>
<feature type="chain" id="PRO_5021949815" description="Outer membrane protein beta-barrel domain-containing protein" evidence="1">
    <location>
        <begin position="20"/>
        <end position="206"/>
    </location>
</feature>
<dbReference type="Pfam" id="PF09694">
    <property type="entry name" value="Gcw_chp"/>
    <property type="match status" value="1"/>
</dbReference>